<name>A0A6J5P129_9CAUD</name>
<sequence>MPNELTILASLPATVSRAIKTHTTSVYSATDGQFEGVAVSGIEIIGNPPQDDLRQALHVAQQAVAPCGPANAVRALAKLKSTARQKAGATVDMQAEGAVMADMLAPFPADIIAAVADRQIRSSPWWPHVSELLAACETLMTPRRKLIDALKAALAPKPGVLYLGQPAPETREQRMRATVNAYLRTDRVFDAARVERTLAGEEGRTPEDWATAAREEAPNARPDLPSLKPIHASAEAIAAWRRSQNPEAAHEQT</sequence>
<protein>
    <submittedName>
        <fullName evidence="2">Uncharacterized protein</fullName>
    </submittedName>
</protein>
<dbReference type="EMBL" id="LR796770">
    <property type="protein sequence ID" value="CAB4164993.1"/>
    <property type="molecule type" value="Genomic_DNA"/>
</dbReference>
<evidence type="ECO:0000313" key="3">
    <source>
        <dbReference type="EMBL" id="CAB4218092.1"/>
    </source>
</evidence>
<gene>
    <name evidence="3" type="ORF">UFOVP1603_10</name>
    <name evidence="2" type="ORF">UFOVP833_15</name>
</gene>
<evidence type="ECO:0000256" key="1">
    <source>
        <dbReference type="SAM" id="MobiDB-lite"/>
    </source>
</evidence>
<accession>A0A6J5P129</accession>
<reference evidence="2" key="1">
    <citation type="submission" date="2020-04" db="EMBL/GenBank/DDBJ databases">
        <authorList>
            <person name="Chiriac C."/>
            <person name="Salcher M."/>
            <person name="Ghai R."/>
            <person name="Kavagutti S V."/>
        </authorList>
    </citation>
    <scope>NUCLEOTIDE SEQUENCE</scope>
</reference>
<organism evidence="2">
    <name type="scientific">uncultured Caudovirales phage</name>
    <dbReference type="NCBI Taxonomy" id="2100421"/>
    <lineage>
        <taxon>Viruses</taxon>
        <taxon>Duplodnaviria</taxon>
        <taxon>Heunggongvirae</taxon>
        <taxon>Uroviricota</taxon>
        <taxon>Caudoviricetes</taxon>
        <taxon>Peduoviridae</taxon>
        <taxon>Maltschvirus</taxon>
        <taxon>Maltschvirus maltsch</taxon>
    </lineage>
</organism>
<evidence type="ECO:0000313" key="2">
    <source>
        <dbReference type="EMBL" id="CAB4164993.1"/>
    </source>
</evidence>
<feature type="region of interest" description="Disordered" evidence="1">
    <location>
        <begin position="198"/>
        <end position="228"/>
    </location>
</feature>
<proteinExistence type="predicted"/>
<feature type="compositionally biased region" description="Basic and acidic residues" evidence="1">
    <location>
        <begin position="198"/>
        <end position="218"/>
    </location>
</feature>
<dbReference type="EMBL" id="LR797475">
    <property type="protein sequence ID" value="CAB4218092.1"/>
    <property type="molecule type" value="Genomic_DNA"/>
</dbReference>